<dbReference type="GO" id="GO:0000981">
    <property type="term" value="F:DNA-binding transcription factor activity, RNA polymerase II-specific"/>
    <property type="evidence" value="ECO:0007669"/>
    <property type="project" value="InterPro"/>
</dbReference>
<keyword evidence="5" id="KW-1185">Reference proteome</keyword>
<dbReference type="InterPro" id="IPR052973">
    <property type="entry name" value="Fungal_sec-metab_reg_TF"/>
</dbReference>
<name>A0A9W8YTT2_9PEZI</name>
<dbReference type="AlphaFoldDB" id="A0A9W8YTT2"/>
<feature type="region of interest" description="Disordered" evidence="2">
    <location>
        <begin position="227"/>
        <end position="302"/>
    </location>
</feature>
<gene>
    <name evidence="4" type="ORF">N0V93_005088</name>
</gene>
<dbReference type="InterPro" id="IPR001138">
    <property type="entry name" value="Zn2Cys6_DnaBD"/>
</dbReference>
<comment type="caution">
    <text evidence="4">The sequence shown here is derived from an EMBL/GenBank/DDBJ whole genome shotgun (WGS) entry which is preliminary data.</text>
</comment>
<feature type="domain" description="Zn(2)-C6 fungal-type" evidence="3">
    <location>
        <begin position="360"/>
        <end position="392"/>
    </location>
</feature>
<dbReference type="GO" id="GO:0008270">
    <property type="term" value="F:zinc ion binding"/>
    <property type="evidence" value="ECO:0007669"/>
    <property type="project" value="InterPro"/>
</dbReference>
<dbReference type="OrthoDB" id="4226666at2759"/>
<sequence>MTAVLQNGASPGSGFVNEDEDSQSWEFLESLSATAGSFAGSGSGSAGMALPSPSIVSQGSSWAHIITHNATGQQVRALSTPSPVMSQNAQAMSGSPYSVHANFEAMATSHMNSGNNAIAFDFSDISLHNDQQHAQQHFAAQQALLTEQMTALAPQNFDFSHDSHDMMISGFNAGFDTMSMLPEASYTPLDQQAQFNQHLVIPLDMQGQAHVGPWDPTSVQSNVFVQEPLTTPPPRSDGSSSISLSPRSPVSPALKQEPRAAHSKKTSPQSVSISKKPAGVQKTHKKKPQTSHRSGSDSPDHNNKFSEGIIMFCNQTVDNWGKSHGFGDMENIERSSQKGRKGALSEEVRANALKVRQTGACFCCHVRKVKCDQQRPCKNCVKLCTQVPEAVCWKFPDFNDVLFPDFIRGHFRRDEMAKYVDANVASFTINGVEVPARVTLSSGPTFSTKLVVNAKFFTAKEVLSDVMQQWYQFIGDGGVVELAALRAAPIALDISNDGLSTSQRSELRRKVEAYTESLVSEPSYPLQLTDSIRKTAIPRKVLQIVQQYAQASGAPIVRRALSIYAMHYVMTRHLTMTPQTVASLQAINPVAATGPFLTPRLLNRQIKTVLDDVMQQEVNSLFDDFTKRLKKRKREEWAPCLAAFLVFTLLLEAIETAADVFSITENEIEMRNRKPAKFRRAFALRINEEIENMPFKQFAYQFHHIYQTHSRDTAAKAFNPLLGEGLNDPGELGPGGLDLVLGLRSLVQLEWSELDWLSCDPILPSGDDHPYPMNVEENYVGRLVAKLLLSFDRPGYIFASA</sequence>
<dbReference type="EMBL" id="JAPEVB010000003">
    <property type="protein sequence ID" value="KAJ4391471.1"/>
    <property type="molecule type" value="Genomic_DNA"/>
</dbReference>
<evidence type="ECO:0000256" key="2">
    <source>
        <dbReference type="SAM" id="MobiDB-lite"/>
    </source>
</evidence>
<dbReference type="CDD" id="cd00067">
    <property type="entry name" value="GAL4"/>
    <property type="match status" value="1"/>
</dbReference>
<protein>
    <recommendedName>
        <fullName evidence="3">Zn(2)-C6 fungal-type domain-containing protein</fullName>
    </recommendedName>
</protein>
<dbReference type="InterPro" id="IPR036864">
    <property type="entry name" value="Zn2-C6_fun-type_DNA-bd_sf"/>
</dbReference>
<feature type="compositionally biased region" description="Low complexity" evidence="2">
    <location>
        <begin position="236"/>
        <end position="252"/>
    </location>
</feature>
<dbReference type="PROSITE" id="PS50048">
    <property type="entry name" value="ZN2_CY6_FUNGAL_2"/>
    <property type="match status" value="1"/>
</dbReference>
<proteinExistence type="predicted"/>
<dbReference type="Proteomes" id="UP001140453">
    <property type="component" value="Unassembled WGS sequence"/>
</dbReference>
<evidence type="ECO:0000259" key="3">
    <source>
        <dbReference type="PROSITE" id="PS50048"/>
    </source>
</evidence>
<organism evidence="4 5">
    <name type="scientific">Gnomoniopsis smithogilvyi</name>
    <dbReference type="NCBI Taxonomy" id="1191159"/>
    <lineage>
        <taxon>Eukaryota</taxon>
        <taxon>Fungi</taxon>
        <taxon>Dikarya</taxon>
        <taxon>Ascomycota</taxon>
        <taxon>Pezizomycotina</taxon>
        <taxon>Sordariomycetes</taxon>
        <taxon>Sordariomycetidae</taxon>
        <taxon>Diaporthales</taxon>
        <taxon>Gnomoniaceae</taxon>
        <taxon>Gnomoniopsis</taxon>
    </lineage>
</organism>
<accession>A0A9W8YTT2</accession>
<dbReference type="PANTHER" id="PTHR35392:SF5">
    <property type="entry name" value="ZN(2)-C6 FUNGAL-TYPE DOMAIN-CONTAINING PROTEIN"/>
    <property type="match status" value="1"/>
</dbReference>
<evidence type="ECO:0000313" key="5">
    <source>
        <dbReference type="Proteomes" id="UP001140453"/>
    </source>
</evidence>
<dbReference type="SUPFAM" id="SSF57701">
    <property type="entry name" value="Zn2/Cys6 DNA-binding domain"/>
    <property type="match status" value="1"/>
</dbReference>
<feature type="region of interest" description="Disordered" evidence="2">
    <location>
        <begin position="1"/>
        <end position="21"/>
    </location>
</feature>
<reference evidence="4" key="1">
    <citation type="submission" date="2022-10" db="EMBL/GenBank/DDBJ databases">
        <title>Tapping the CABI collections for fungal endophytes: first genome assemblies for Collariella, Neodidymelliopsis, Ascochyta clinopodiicola, Didymella pomorum, Didymosphaeria variabile, Neocosmospora piperis and Neocucurbitaria cava.</title>
        <authorList>
            <person name="Hill R."/>
        </authorList>
    </citation>
    <scope>NUCLEOTIDE SEQUENCE</scope>
    <source>
        <strain evidence="4">IMI 355082</strain>
    </source>
</reference>
<feature type="compositionally biased region" description="Polar residues" evidence="2">
    <location>
        <begin position="1"/>
        <end position="10"/>
    </location>
</feature>
<evidence type="ECO:0000313" key="4">
    <source>
        <dbReference type="EMBL" id="KAJ4391471.1"/>
    </source>
</evidence>
<dbReference type="PANTHER" id="PTHR35392">
    <property type="entry name" value="ZN(II)2CYS6 TRANSCRIPTION FACTOR (EUROFUNG)-RELATED-RELATED"/>
    <property type="match status" value="1"/>
</dbReference>
<evidence type="ECO:0000256" key="1">
    <source>
        <dbReference type="ARBA" id="ARBA00023242"/>
    </source>
</evidence>
<keyword evidence="1" id="KW-0539">Nucleus</keyword>